<dbReference type="Pfam" id="PF03137">
    <property type="entry name" value="OATP"/>
    <property type="match status" value="1"/>
</dbReference>
<feature type="transmembrane region" description="Helical" evidence="2">
    <location>
        <begin position="441"/>
        <end position="461"/>
    </location>
</feature>
<feature type="compositionally biased region" description="Basic and acidic residues" evidence="3">
    <location>
        <begin position="719"/>
        <end position="755"/>
    </location>
</feature>
<sequence>MALDRTVVGFFVLFSVVYFLEAIGGFYMTSAVVAIEKQFQIPSKISGMMVSAGDFGYIPSIVIVSYLGGKGNRAKWIGGGCMLIAIANILISTSNFLFPVERVDLKTSDFEEAIERDISRMSNANSRILQLLPNEIRQIVSGKGGLPAALQQCEKLIDRNQSSILCNTLQDRLHKHNPSSVEDVENLRAITATSYAFCSRSLNRLRSMMDKARCKRDSSYVGPTATIFFGLFLLGIGRTMPYSLGLPLVDDNVKKANLPIYFAGMFFIRLLGPVLGLMMGSIFNKYYYTFDPPQGLTPRDPMWIGCWWFGFLIIGCLLFGPSLGLFCYRTSSTYHEEDNGEGGVKEDLLDEEGKQKKKPRQLALVDRHAERTADGKTVVPGTFKEKMDDFIVTLKSVITQPVYVGILVGRVIDVMAFKGFFVFLPKYLEIHFGVPQYKINFYMGLIGIVGFAIGVCSGSLIMKFLKLEGRKAAAWVAICSLLAACLSFLNAGVGCQSTMSQLGELAAKGSLNSTLGCSSNCYCDNVPIYPVCDPQGNVYYSPCHAGCPSPDPAVFAQLDPKLPPTFSNCSCVKTSDKHVSRDYCITDDCNWKIKLYFLNMALGGVIGGLGVTPGMLIMLRSVPPRHRSVSLGFSGFLVSTLATLPSPIFWGAIIDYFCVQWENKCDGRGACVLYGTEQLRIWMHSIYGGLRLLALLADFYVLYHAKGLKIVEEHEDDEVQPHKATENNKKDNLLPTEQDARPPQEKEAQPQGNKE</sequence>
<dbReference type="SUPFAM" id="SSF100895">
    <property type="entry name" value="Kazal-type serine protease inhibitors"/>
    <property type="match status" value="1"/>
</dbReference>
<protein>
    <recommendedName>
        <fullName evidence="2">Solute carrier organic anion transporter family member</fullName>
    </recommendedName>
</protein>
<dbReference type="NCBIfam" id="TIGR00805">
    <property type="entry name" value="oat"/>
    <property type="match status" value="1"/>
</dbReference>
<accession>A0A811L963</accession>
<gene>
    <name evidence="4" type="ORF">BOKJ2_LOCUS10940</name>
</gene>
<keyword evidence="2" id="KW-1133">Transmembrane helix</keyword>
<keyword evidence="1" id="KW-1015">Disulfide bond</keyword>
<feature type="transmembrane region" description="Helical" evidence="2">
    <location>
        <begin position="302"/>
        <end position="328"/>
    </location>
</feature>
<dbReference type="CDD" id="cd17336">
    <property type="entry name" value="MFS_SLCO_OATP"/>
    <property type="match status" value="1"/>
</dbReference>
<evidence type="ECO:0000256" key="1">
    <source>
        <dbReference type="ARBA" id="ARBA00023157"/>
    </source>
</evidence>
<feature type="transmembrane region" description="Helical" evidence="2">
    <location>
        <begin position="473"/>
        <end position="493"/>
    </location>
</feature>
<keyword evidence="5" id="KW-1185">Reference proteome</keyword>
<feature type="transmembrane region" description="Helical" evidence="2">
    <location>
        <begin position="596"/>
        <end position="619"/>
    </location>
</feature>
<evidence type="ECO:0000313" key="4">
    <source>
        <dbReference type="EMBL" id="CAD5224170.1"/>
    </source>
</evidence>
<dbReference type="AlphaFoldDB" id="A0A811L963"/>
<dbReference type="InterPro" id="IPR004156">
    <property type="entry name" value="OATP"/>
</dbReference>
<comment type="similarity">
    <text evidence="2">Belongs to the organo anion transporter (TC 2.A.60) family.</text>
</comment>
<organism evidence="4 5">
    <name type="scientific">Bursaphelenchus okinawaensis</name>
    <dbReference type="NCBI Taxonomy" id="465554"/>
    <lineage>
        <taxon>Eukaryota</taxon>
        <taxon>Metazoa</taxon>
        <taxon>Ecdysozoa</taxon>
        <taxon>Nematoda</taxon>
        <taxon>Chromadorea</taxon>
        <taxon>Rhabditida</taxon>
        <taxon>Tylenchina</taxon>
        <taxon>Tylenchomorpha</taxon>
        <taxon>Aphelenchoidea</taxon>
        <taxon>Aphelenchoididae</taxon>
        <taxon>Bursaphelenchus</taxon>
    </lineage>
</organism>
<comment type="caution">
    <text evidence="2">Lacks conserved residue(s) required for the propagation of feature annotation.</text>
</comment>
<keyword evidence="2" id="KW-0813">Transport</keyword>
<proteinExistence type="inferred from homology"/>
<reference evidence="4" key="1">
    <citation type="submission" date="2020-09" db="EMBL/GenBank/DDBJ databases">
        <authorList>
            <person name="Kikuchi T."/>
        </authorList>
    </citation>
    <scope>NUCLEOTIDE SEQUENCE</scope>
    <source>
        <strain evidence="4">SH1</strain>
    </source>
</reference>
<evidence type="ECO:0000313" key="5">
    <source>
        <dbReference type="Proteomes" id="UP000614601"/>
    </source>
</evidence>
<keyword evidence="2" id="KW-0472">Membrane</keyword>
<dbReference type="Gene3D" id="1.20.1250.20">
    <property type="entry name" value="MFS general substrate transporter like domains"/>
    <property type="match status" value="1"/>
</dbReference>
<dbReference type="EMBL" id="CAJFCW020000005">
    <property type="protein sequence ID" value="CAG9119723.1"/>
    <property type="molecule type" value="Genomic_DNA"/>
</dbReference>
<feature type="region of interest" description="Disordered" evidence="3">
    <location>
        <begin position="334"/>
        <end position="357"/>
    </location>
</feature>
<dbReference type="EMBL" id="CAJFDH010000005">
    <property type="protein sequence ID" value="CAD5224170.1"/>
    <property type="molecule type" value="Genomic_DNA"/>
</dbReference>
<dbReference type="InterPro" id="IPR036058">
    <property type="entry name" value="Kazal_dom_sf"/>
</dbReference>
<feature type="transmembrane region" description="Helical" evidence="2">
    <location>
        <begin position="7"/>
        <end position="28"/>
    </location>
</feature>
<dbReference type="SUPFAM" id="SSF103473">
    <property type="entry name" value="MFS general substrate transporter"/>
    <property type="match status" value="1"/>
</dbReference>
<evidence type="ECO:0000256" key="2">
    <source>
        <dbReference type="RuleBase" id="RU362056"/>
    </source>
</evidence>
<feature type="transmembrane region" description="Helical" evidence="2">
    <location>
        <begin position="76"/>
        <end position="98"/>
    </location>
</feature>
<feature type="transmembrane region" description="Helical" evidence="2">
    <location>
        <begin position="218"/>
        <end position="237"/>
    </location>
</feature>
<dbReference type="GO" id="GO:0006811">
    <property type="term" value="P:monoatomic ion transport"/>
    <property type="evidence" value="ECO:0007669"/>
    <property type="project" value="UniProtKB-KW"/>
</dbReference>
<dbReference type="GO" id="GO:0043252">
    <property type="term" value="P:sodium-independent organic anion transport"/>
    <property type="evidence" value="ECO:0007669"/>
    <property type="project" value="TreeGrafter"/>
</dbReference>
<keyword evidence="2" id="KW-0812">Transmembrane</keyword>
<dbReference type="PANTHER" id="PTHR11388">
    <property type="entry name" value="ORGANIC ANION TRANSPORTER"/>
    <property type="match status" value="1"/>
</dbReference>
<evidence type="ECO:0000256" key="3">
    <source>
        <dbReference type="SAM" id="MobiDB-lite"/>
    </source>
</evidence>
<keyword evidence="2" id="KW-0406">Ion transport</keyword>
<comment type="subcellular location">
    <subcellularLocation>
        <location evidence="2">Cell membrane</location>
        <topology evidence="2">Multi-pass membrane protein</topology>
    </subcellularLocation>
</comment>
<comment type="caution">
    <text evidence="4">The sequence shown here is derived from an EMBL/GenBank/DDBJ whole genome shotgun (WGS) entry which is preliminary data.</text>
</comment>
<dbReference type="Proteomes" id="UP000783686">
    <property type="component" value="Unassembled WGS sequence"/>
</dbReference>
<name>A0A811L963_9BILA</name>
<dbReference type="OrthoDB" id="5062115at2759"/>
<feature type="region of interest" description="Disordered" evidence="3">
    <location>
        <begin position="715"/>
        <end position="755"/>
    </location>
</feature>
<dbReference type="GO" id="GO:0015347">
    <property type="term" value="F:sodium-independent organic anion transmembrane transporter activity"/>
    <property type="evidence" value="ECO:0007669"/>
    <property type="project" value="TreeGrafter"/>
</dbReference>
<feature type="compositionally biased region" description="Basic and acidic residues" evidence="3">
    <location>
        <begin position="343"/>
        <end position="354"/>
    </location>
</feature>
<feature type="transmembrane region" description="Helical" evidence="2">
    <location>
        <begin position="258"/>
        <end position="282"/>
    </location>
</feature>
<dbReference type="PANTHER" id="PTHR11388:SF150">
    <property type="entry name" value="SOLUTE CARRIER ORGANIC ANION TRANSPORTER FAMILY MEMBER"/>
    <property type="match status" value="1"/>
</dbReference>
<feature type="transmembrane region" description="Helical" evidence="2">
    <location>
        <begin position="631"/>
        <end position="653"/>
    </location>
</feature>
<dbReference type="Proteomes" id="UP000614601">
    <property type="component" value="Unassembled WGS sequence"/>
</dbReference>
<dbReference type="GO" id="GO:0016323">
    <property type="term" value="C:basolateral plasma membrane"/>
    <property type="evidence" value="ECO:0007669"/>
    <property type="project" value="TreeGrafter"/>
</dbReference>
<dbReference type="InterPro" id="IPR036259">
    <property type="entry name" value="MFS_trans_sf"/>
</dbReference>